<name>A0ABD2FGN7_PAGBO</name>
<keyword evidence="2" id="KW-0732">Signal</keyword>
<organism evidence="3 4">
    <name type="scientific">Pagothenia borchgrevinki</name>
    <name type="common">Bald rockcod</name>
    <name type="synonym">Trematomus borchgrevinki</name>
    <dbReference type="NCBI Taxonomy" id="8213"/>
    <lineage>
        <taxon>Eukaryota</taxon>
        <taxon>Metazoa</taxon>
        <taxon>Chordata</taxon>
        <taxon>Craniata</taxon>
        <taxon>Vertebrata</taxon>
        <taxon>Euteleostomi</taxon>
        <taxon>Actinopterygii</taxon>
        <taxon>Neopterygii</taxon>
        <taxon>Teleostei</taxon>
        <taxon>Neoteleostei</taxon>
        <taxon>Acanthomorphata</taxon>
        <taxon>Eupercaria</taxon>
        <taxon>Perciformes</taxon>
        <taxon>Notothenioidei</taxon>
        <taxon>Nototheniidae</taxon>
        <taxon>Pagothenia</taxon>
    </lineage>
</organism>
<comment type="caution">
    <text evidence="3">The sequence shown here is derived from an EMBL/GenBank/DDBJ whole genome shotgun (WGS) entry which is preliminary data.</text>
</comment>
<dbReference type="Proteomes" id="UP001619887">
    <property type="component" value="Unassembled WGS sequence"/>
</dbReference>
<dbReference type="EMBL" id="JBIYXZ010002090">
    <property type="protein sequence ID" value="KAL3040687.1"/>
    <property type="molecule type" value="Genomic_DNA"/>
</dbReference>
<evidence type="ECO:0000256" key="2">
    <source>
        <dbReference type="SAM" id="SignalP"/>
    </source>
</evidence>
<feature type="signal peptide" evidence="2">
    <location>
        <begin position="1"/>
        <end position="19"/>
    </location>
</feature>
<evidence type="ECO:0000313" key="3">
    <source>
        <dbReference type="EMBL" id="KAL3040687.1"/>
    </source>
</evidence>
<reference evidence="3 4" key="2">
    <citation type="journal article" date="2024" name="G3 (Bethesda)">
        <title>The genome of the cryopelagic Antarctic bald notothen, Trematomus borchgrevinki.</title>
        <authorList>
            <person name="Rayamajhi N."/>
            <person name="Rivera-Colon A.G."/>
            <person name="Minhas B.F."/>
            <person name="Cheng C.C."/>
            <person name="Catchen J.M."/>
        </authorList>
    </citation>
    <scope>NUCLEOTIDE SEQUENCE [LARGE SCALE GENOMIC DNA]</scope>
    <source>
        <strain evidence="3">AGRC-2024</strain>
    </source>
</reference>
<evidence type="ECO:0000313" key="4">
    <source>
        <dbReference type="Proteomes" id="UP001619887"/>
    </source>
</evidence>
<dbReference type="AlphaFoldDB" id="A0ABD2FGN7"/>
<accession>A0ABD2FGN7</accession>
<feature type="chain" id="PRO_5044748650" evidence="2">
    <location>
        <begin position="20"/>
        <end position="138"/>
    </location>
</feature>
<protein>
    <submittedName>
        <fullName evidence="3">Uncharacterized protein</fullName>
    </submittedName>
</protein>
<proteinExistence type="predicted"/>
<sequence length="138" mass="15190">MRGLTLLCFLGFILTVSSATKWPAGSQLPMQNPAGFNTTINSTMVNKTRLIDSNAEWNGIRTNVDNSAGFPPSAEEEDTQKHMAKPSFIQPFSGVAGFKPTVRQRRTRRPTVRPLFVHPFVSGGGFKPTDTVPQVEQK</sequence>
<reference evidence="3 4" key="1">
    <citation type="journal article" date="2022" name="G3 (Bethesda)">
        <title>Evaluating Illumina-, Nanopore-, and PacBio-based genome assembly strategies with the bald notothen, Trematomus borchgrevinki.</title>
        <authorList>
            <person name="Rayamajhi N."/>
            <person name="Cheng C.C."/>
            <person name="Catchen J.M."/>
        </authorList>
    </citation>
    <scope>NUCLEOTIDE SEQUENCE [LARGE SCALE GENOMIC DNA]</scope>
    <source>
        <strain evidence="3">AGRC-2024</strain>
    </source>
</reference>
<feature type="region of interest" description="Disordered" evidence="1">
    <location>
        <begin position="62"/>
        <end position="86"/>
    </location>
</feature>
<gene>
    <name evidence="3" type="ORF">OYC64_011648</name>
</gene>
<keyword evidence="4" id="KW-1185">Reference proteome</keyword>
<evidence type="ECO:0000256" key="1">
    <source>
        <dbReference type="SAM" id="MobiDB-lite"/>
    </source>
</evidence>